<gene>
    <name evidence="2" type="ORF">MXD59_21735</name>
</gene>
<dbReference type="InterPro" id="IPR016031">
    <property type="entry name" value="Trp_RNA-bd_attenuator-like_dom"/>
</dbReference>
<dbReference type="RefSeq" id="WP_248826478.1">
    <property type="nucleotide sequence ID" value="NZ_JALKFT010000032.1"/>
</dbReference>
<feature type="compositionally biased region" description="Pro residues" evidence="1">
    <location>
        <begin position="22"/>
        <end position="47"/>
    </location>
</feature>
<organism evidence="2 3">
    <name type="scientific">Frankia umida</name>
    <dbReference type="NCBI Taxonomy" id="573489"/>
    <lineage>
        <taxon>Bacteria</taxon>
        <taxon>Bacillati</taxon>
        <taxon>Actinomycetota</taxon>
        <taxon>Actinomycetes</taxon>
        <taxon>Frankiales</taxon>
        <taxon>Frankiaceae</taxon>
        <taxon>Frankia</taxon>
    </lineage>
</organism>
<reference evidence="2 3" key="1">
    <citation type="submission" date="2022-04" db="EMBL/GenBank/DDBJ databases">
        <title>Genome diversity in the genus Frankia.</title>
        <authorList>
            <person name="Carlos-Shanley C."/>
            <person name="Hahn D."/>
        </authorList>
    </citation>
    <scope>NUCLEOTIDE SEQUENCE [LARGE SCALE GENOMIC DNA]</scope>
    <source>
        <strain evidence="2 3">Ag45/Mut15</strain>
    </source>
</reference>
<dbReference type="SUPFAM" id="SSF51219">
    <property type="entry name" value="TRAP-like"/>
    <property type="match status" value="1"/>
</dbReference>
<dbReference type="PANTHER" id="PTHR38074:SF1">
    <property type="entry name" value="ALTERED INHERITANCE OF MITOCHONDRIA PROTEIN 24, MITOCHONDRIAL"/>
    <property type="match status" value="1"/>
</dbReference>
<protein>
    <submittedName>
        <fullName evidence="2">AIM24 family protein</fullName>
    </submittedName>
</protein>
<feature type="compositionally biased region" description="Gly residues" evidence="1">
    <location>
        <begin position="95"/>
        <end position="109"/>
    </location>
</feature>
<accession>A0ABT0K3L1</accession>
<dbReference type="EMBL" id="JALKFT010000032">
    <property type="protein sequence ID" value="MCK9878359.1"/>
    <property type="molecule type" value="Genomic_DNA"/>
</dbReference>
<sequence length="388" mass="39130">MTQGGYGNHPGGPGGYPGGQGYPPPGQGYPPPPPGQGYPPQPPPGQGYPPGGQGPGGYPPAGPGQGYPPGPGQGYPPGSGGGYPGGPGTPPGGPGGPGGMPPGAGGPAGGIRSSLLDNPERQSNEPFSLQNSKLLRANLGPSGMREFYARKGAMVAYQGGVNFDAHWEGWGGQFRSFFSGGEGLNLMKVSGSGNVFLANQAQDIHLLDLDGRDGLTVDGKNVLAFSTELNWDLVRVDTQVGIAGVGSYQIELRGAGRVAVCTSGAPLVMRVTYQNYYFADADAVVGWSAGLQVSMQAAVTSSSVWRPRGNTGESWQMQFSGDGYVIVQPCELLPPYNALAGAGAAGHFGFGDQGFQGNQLGGHGGGQQGGPGGGFGNLGGLGGLFGNR</sequence>
<dbReference type="Proteomes" id="UP001201873">
    <property type="component" value="Unassembled WGS sequence"/>
</dbReference>
<feature type="compositionally biased region" description="Pro residues" evidence="1">
    <location>
        <begin position="57"/>
        <end position="71"/>
    </location>
</feature>
<dbReference type="Gene3D" id="3.60.160.10">
    <property type="entry name" value="Mitochondrial biogenesis AIM24"/>
    <property type="match status" value="1"/>
</dbReference>
<feature type="compositionally biased region" description="Gly residues" evidence="1">
    <location>
        <begin position="72"/>
        <end position="86"/>
    </location>
</feature>
<dbReference type="InterPro" id="IPR002838">
    <property type="entry name" value="AIM24"/>
</dbReference>
<dbReference type="Pfam" id="PF01987">
    <property type="entry name" value="AIM24"/>
    <property type="match status" value="1"/>
</dbReference>
<feature type="compositionally biased region" description="Gly residues" evidence="1">
    <location>
        <begin position="1"/>
        <end position="21"/>
    </location>
</feature>
<evidence type="ECO:0000313" key="2">
    <source>
        <dbReference type="EMBL" id="MCK9878359.1"/>
    </source>
</evidence>
<dbReference type="InterPro" id="IPR036983">
    <property type="entry name" value="AIM24_sf"/>
</dbReference>
<evidence type="ECO:0000256" key="1">
    <source>
        <dbReference type="SAM" id="MobiDB-lite"/>
    </source>
</evidence>
<feature type="region of interest" description="Disordered" evidence="1">
    <location>
        <begin position="1"/>
        <end position="132"/>
    </location>
</feature>
<proteinExistence type="predicted"/>
<dbReference type="PANTHER" id="PTHR38074">
    <property type="entry name" value="ALTERED INHERITANCE OF MITOCHONDRIA PROTEIN 24, MITOCHONDRIAL"/>
    <property type="match status" value="1"/>
</dbReference>
<comment type="caution">
    <text evidence="2">The sequence shown here is derived from an EMBL/GenBank/DDBJ whole genome shotgun (WGS) entry which is preliminary data.</text>
</comment>
<evidence type="ECO:0000313" key="3">
    <source>
        <dbReference type="Proteomes" id="UP001201873"/>
    </source>
</evidence>
<name>A0ABT0K3L1_9ACTN</name>
<keyword evidence="3" id="KW-1185">Reference proteome</keyword>